<dbReference type="SUPFAM" id="SSF52980">
    <property type="entry name" value="Restriction endonuclease-like"/>
    <property type="match status" value="1"/>
</dbReference>
<gene>
    <name evidence="3" type="ORF">J4203_00190</name>
</gene>
<dbReference type="Gene3D" id="3.90.320.10">
    <property type="match status" value="1"/>
</dbReference>
<dbReference type="AlphaFoldDB" id="A0A8T4L6K8"/>
<sequence>MTTYSHSRLSCFETCPLQFKWRYVEKREALKGEGIEAFMGSRVHEALEKLYKDALVEKRHSLEELLAFYGAEWAREWNDGIVIVKDHLEAEDYQKTGERCLRDYYQRYHPFDQARVLGIEDRVELDLGENVRLQGFLDRLDQRADGVYEIHDYKTGMTLPKKEALEGDRQLALYSIAVKERFPDAERVELVWHYLAFDKELRSTRTPEQLETLKAEVRAAVKAIEAEQEFPAKTSALCSWCEFQPECPKWKHLYKVEGLKPEEAAKETGVQLANRYYSLKKEADKVQLEVEALKEAIRDYAKTNNLSMLQGQGVKLSVNFYPRYNFPGKFDDKRPLLEEFLKAVGKWEDVQGLDLFALSDVMKSRAWPKPLLEQLERFGKKGETTYIRVREENREE</sequence>
<keyword evidence="1" id="KW-0175">Coiled coil</keyword>
<feature type="domain" description="PD-(D/E)XK endonuclease-like" evidence="2">
    <location>
        <begin position="4"/>
        <end position="248"/>
    </location>
</feature>
<feature type="coiled-coil region" evidence="1">
    <location>
        <begin position="276"/>
        <end position="303"/>
    </location>
</feature>
<evidence type="ECO:0000313" key="4">
    <source>
        <dbReference type="Proteomes" id="UP000678237"/>
    </source>
</evidence>
<dbReference type="InterPro" id="IPR011604">
    <property type="entry name" value="PDDEXK-like_dom_sf"/>
</dbReference>
<dbReference type="InterPro" id="IPR011335">
    <property type="entry name" value="Restrct_endonuc-II-like"/>
</dbReference>
<dbReference type="Proteomes" id="UP000678237">
    <property type="component" value="Unassembled WGS sequence"/>
</dbReference>
<reference evidence="3" key="1">
    <citation type="submission" date="2021-03" db="EMBL/GenBank/DDBJ databases">
        <authorList>
            <person name="Jaffe A."/>
        </authorList>
    </citation>
    <scope>NUCLEOTIDE SEQUENCE</scope>
    <source>
        <strain evidence="3">RIFCSPLOWO2_01_FULL_58_19</strain>
    </source>
</reference>
<name>A0A8T4L6K8_9ARCH</name>
<reference evidence="3" key="2">
    <citation type="submission" date="2021-05" db="EMBL/GenBank/DDBJ databases">
        <title>Protein family content uncovers lineage relationships and bacterial pathway maintenance mechanisms in DPANN archaea.</title>
        <authorList>
            <person name="Castelle C.J."/>
            <person name="Meheust R."/>
            <person name="Jaffe A.L."/>
            <person name="Seitz K."/>
            <person name="Gong X."/>
            <person name="Baker B.J."/>
            <person name="Banfield J.F."/>
        </authorList>
    </citation>
    <scope>NUCLEOTIDE SEQUENCE</scope>
    <source>
        <strain evidence="3">RIFCSPLOWO2_01_FULL_58_19</strain>
    </source>
</reference>
<organism evidence="3 4">
    <name type="scientific">Candidatus Iainarchaeum sp</name>
    <dbReference type="NCBI Taxonomy" id="3101447"/>
    <lineage>
        <taxon>Archaea</taxon>
        <taxon>Candidatus Iainarchaeota</taxon>
        <taxon>Candidatus Iainarchaeia</taxon>
        <taxon>Candidatus Iainarchaeales</taxon>
        <taxon>Candidatus Iainarchaeaceae</taxon>
        <taxon>Candidatus Iainarchaeum</taxon>
    </lineage>
</organism>
<proteinExistence type="predicted"/>
<comment type="caution">
    <text evidence="3">The sequence shown here is derived from an EMBL/GenBank/DDBJ whole genome shotgun (WGS) entry which is preliminary data.</text>
</comment>
<evidence type="ECO:0000259" key="2">
    <source>
        <dbReference type="Pfam" id="PF12705"/>
    </source>
</evidence>
<dbReference type="InterPro" id="IPR038726">
    <property type="entry name" value="PDDEXK_AddAB-type"/>
</dbReference>
<dbReference type="Pfam" id="PF12705">
    <property type="entry name" value="PDDEXK_1"/>
    <property type="match status" value="1"/>
</dbReference>
<evidence type="ECO:0000313" key="3">
    <source>
        <dbReference type="EMBL" id="MBS3062267.1"/>
    </source>
</evidence>
<dbReference type="EMBL" id="JAGVWE010000002">
    <property type="protein sequence ID" value="MBS3062267.1"/>
    <property type="molecule type" value="Genomic_DNA"/>
</dbReference>
<evidence type="ECO:0000256" key="1">
    <source>
        <dbReference type="SAM" id="Coils"/>
    </source>
</evidence>
<protein>
    <submittedName>
        <fullName evidence="3">PD-(D/E)XK nuclease family protein</fullName>
    </submittedName>
</protein>
<accession>A0A8T4L6K8</accession>